<evidence type="ECO:0000256" key="1">
    <source>
        <dbReference type="SAM" id="SignalP"/>
    </source>
</evidence>
<dbReference type="Gene3D" id="3.30.160.150">
    <property type="entry name" value="Lipoprotein like domain"/>
    <property type="match status" value="1"/>
</dbReference>
<keyword evidence="1" id="KW-0732">Signal</keyword>
<dbReference type="Pfam" id="PF04390">
    <property type="entry name" value="LptE"/>
    <property type="match status" value="1"/>
</dbReference>
<protein>
    <recommendedName>
        <fullName evidence="4">LptE family protein</fullName>
    </recommendedName>
</protein>
<comment type="caution">
    <text evidence="2">The sequence shown here is derived from an EMBL/GenBank/DDBJ whole genome shotgun (WGS) entry which is preliminary data.</text>
</comment>
<evidence type="ECO:0008006" key="4">
    <source>
        <dbReference type="Google" id="ProtNLM"/>
    </source>
</evidence>
<dbReference type="InterPro" id="IPR007485">
    <property type="entry name" value="LPS_assembly_LptE"/>
</dbReference>
<dbReference type="Proteomes" id="UP000282759">
    <property type="component" value="Unassembled WGS sequence"/>
</dbReference>
<dbReference type="OrthoDB" id="9790776at2"/>
<sequence length="172" mass="19167">MRRALVFFIAVSTLLLTSQSCSITLNGASIPPELKTINVEFFENNAPLVVANLSQDFTEALKNRIRSQSRLSIVRDPAANATMSGAIVNYTITPASIEATSPNQAPIANASRLSITVNVKYTNEFDKKLNFEQQFTKYRDFQGDISSQEQGLIQDIVRQLTEDIFNKAFANW</sequence>
<keyword evidence="3" id="KW-1185">Reference proteome</keyword>
<feature type="chain" id="PRO_5018535067" description="LptE family protein" evidence="1">
    <location>
        <begin position="24"/>
        <end position="172"/>
    </location>
</feature>
<dbReference type="AlphaFoldDB" id="A0A3S2UME0"/>
<gene>
    <name evidence="2" type="ORF">EOD41_08125</name>
</gene>
<accession>A0A3S2UME0</accession>
<dbReference type="RefSeq" id="WP_127704276.1">
    <property type="nucleotide sequence ID" value="NZ_SACK01000002.1"/>
</dbReference>
<dbReference type="PROSITE" id="PS51257">
    <property type="entry name" value="PROKAR_LIPOPROTEIN"/>
    <property type="match status" value="1"/>
</dbReference>
<feature type="signal peptide" evidence="1">
    <location>
        <begin position="1"/>
        <end position="23"/>
    </location>
</feature>
<dbReference type="GO" id="GO:0043165">
    <property type="term" value="P:Gram-negative-bacterium-type cell outer membrane assembly"/>
    <property type="evidence" value="ECO:0007669"/>
    <property type="project" value="InterPro"/>
</dbReference>
<organism evidence="2 3">
    <name type="scientific">Mucilaginibacter limnophilus</name>
    <dbReference type="NCBI Taxonomy" id="1932778"/>
    <lineage>
        <taxon>Bacteria</taxon>
        <taxon>Pseudomonadati</taxon>
        <taxon>Bacteroidota</taxon>
        <taxon>Sphingobacteriia</taxon>
        <taxon>Sphingobacteriales</taxon>
        <taxon>Sphingobacteriaceae</taxon>
        <taxon>Mucilaginibacter</taxon>
    </lineage>
</organism>
<proteinExistence type="predicted"/>
<reference evidence="2 3" key="1">
    <citation type="submission" date="2019-01" db="EMBL/GenBank/DDBJ databases">
        <authorList>
            <person name="Chen W.-M."/>
        </authorList>
    </citation>
    <scope>NUCLEOTIDE SEQUENCE [LARGE SCALE GENOMIC DNA]</scope>
    <source>
        <strain evidence="2 3">YBJ-36</strain>
    </source>
</reference>
<dbReference type="GO" id="GO:0019867">
    <property type="term" value="C:outer membrane"/>
    <property type="evidence" value="ECO:0007669"/>
    <property type="project" value="InterPro"/>
</dbReference>
<evidence type="ECO:0000313" key="2">
    <source>
        <dbReference type="EMBL" id="RVU01912.1"/>
    </source>
</evidence>
<name>A0A3S2UME0_9SPHI</name>
<dbReference type="EMBL" id="SACK01000002">
    <property type="protein sequence ID" value="RVU01912.1"/>
    <property type="molecule type" value="Genomic_DNA"/>
</dbReference>
<evidence type="ECO:0000313" key="3">
    <source>
        <dbReference type="Proteomes" id="UP000282759"/>
    </source>
</evidence>